<keyword evidence="9" id="KW-1185">Reference proteome</keyword>
<dbReference type="InterPro" id="IPR043690">
    <property type="entry name" value="RimI"/>
</dbReference>
<dbReference type="PROSITE" id="PS51186">
    <property type="entry name" value="GNAT"/>
    <property type="match status" value="1"/>
</dbReference>
<feature type="binding site" evidence="5">
    <location>
        <begin position="73"/>
        <end position="75"/>
    </location>
    <ligand>
        <name>acetyl-CoA</name>
        <dbReference type="ChEBI" id="CHEBI:57288"/>
    </ligand>
</feature>
<feature type="binding site" evidence="5">
    <location>
        <position position="112"/>
    </location>
    <ligand>
        <name>acetyl-CoA</name>
        <dbReference type="ChEBI" id="CHEBI:57288"/>
    </ligand>
</feature>
<dbReference type="RefSeq" id="WP_130567184.1">
    <property type="nucleotide sequence ID" value="NZ_SHLY01000005.1"/>
</dbReference>
<feature type="active site" description="Proton acceptor" evidence="5">
    <location>
        <position position="107"/>
    </location>
</feature>
<dbReference type="HAMAP" id="MF_02210">
    <property type="entry name" value="RimI"/>
    <property type="match status" value="1"/>
</dbReference>
<reference evidence="9" key="1">
    <citation type="submission" date="2019-02" db="EMBL/GenBank/DDBJ databases">
        <title>Draft genome sequence of Muricauda sp. 176CP4-71.</title>
        <authorList>
            <person name="Park J.-S."/>
        </authorList>
    </citation>
    <scope>NUCLEOTIDE SEQUENCE [LARGE SCALE GENOMIC DNA]</scope>
    <source>
        <strain evidence="9">176GS2-150</strain>
    </source>
</reference>
<comment type="function">
    <text evidence="5 6">Acetylates the N-terminal alanine of ribosomal protein bS18.</text>
</comment>
<dbReference type="InterPro" id="IPR006464">
    <property type="entry name" value="AcTrfase_RimI/Ard1"/>
</dbReference>
<dbReference type="InterPro" id="IPR000182">
    <property type="entry name" value="GNAT_dom"/>
</dbReference>
<evidence type="ECO:0000256" key="2">
    <source>
        <dbReference type="ARBA" id="ARBA00022490"/>
    </source>
</evidence>
<evidence type="ECO:0000259" key="7">
    <source>
        <dbReference type="PROSITE" id="PS51186"/>
    </source>
</evidence>
<comment type="catalytic activity">
    <reaction evidence="5 6">
        <text>N-terminal L-alanyl-[ribosomal protein bS18] + acetyl-CoA = N-terminal N(alpha)-acetyl-L-alanyl-[ribosomal protein bS18] + CoA + H(+)</text>
        <dbReference type="Rhea" id="RHEA:43756"/>
        <dbReference type="Rhea" id="RHEA-COMP:10676"/>
        <dbReference type="Rhea" id="RHEA-COMP:10677"/>
        <dbReference type="ChEBI" id="CHEBI:15378"/>
        <dbReference type="ChEBI" id="CHEBI:57287"/>
        <dbReference type="ChEBI" id="CHEBI:57288"/>
        <dbReference type="ChEBI" id="CHEBI:64718"/>
        <dbReference type="ChEBI" id="CHEBI:83683"/>
        <dbReference type="EC" id="2.3.1.266"/>
    </reaction>
</comment>
<dbReference type="Pfam" id="PF00583">
    <property type="entry name" value="Acetyltransf_1"/>
    <property type="match status" value="1"/>
</dbReference>
<comment type="caution">
    <text evidence="5">Lacks conserved residue(s) required for the propagation of feature annotation.</text>
</comment>
<evidence type="ECO:0000256" key="3">
    <source>
        <dbReference type="ARBA" id="ARBA00022679"/>
    </source>
</evidence>
<dbReference type="EMBL" id="SHLY01000005">
    <property type="protein sequence ID" value="TAA43588.1"/>
    <property type="molecule type" value="Genomic_DNA"/>
</dbReference>
<sequence length="152" mass="16287">MSQIANELRELVAADITAVMHIEQRSHSHPAAESNILPSLKGADISIAAVNDGQIIGFYIASQVLDEVTLTDIAVLPEFQGQGIGRRLLVDMLTRAEAAGGKHLFLEVRASNMAAQALYRSEGFNELGVRHGYYPGADGREDAVIMGTSLAL</sequence>
<proteinExistence type="inferred from homology"/>
<dbReference type="Gene3D" id="3.40.630.30">
    <property type="match status" value="1"/>
</dbReference>
<comment type="caution">
    <text evidence="8">The sequence shown here is derived from an EMBL/GenBank/DDBJ whole genome shotgun (WGS) entry which is preliminary data.</text>
</comment>
<dbReference type="PANTHER" id="PTHR43420">
    <property type="entry name" value="ACETYLTRANSFERASE"/>
    <property type="match status" value="1"/>
</dbReference>
<keyword evidence="2 5" id="KW-0963">Cytoplasm</keyword>
<dbReference type="EC" id="2.3.1.266" evidence="5 6"/>
<dbReference type="InterPro" id="IPR050680">
    <property type="entry name" value="YpeA/RimI_acetyltransf"/>
</dbReference>
<evidence type="ECO:0000313" key="8">
    <source>
        <dbReference type="EMBL" id="TAA43588.1"/>
    </source>
</evidence>
<comment type="similarity">
    <text evidence="1 5 6">Belongs to the acetyltransferase family. RimI subfamily.</text>
</comment>
<gene>
    <name evidence="5 8" type="primary">rimI</name>
    <name evidence="8" type="ORF">EXY25_13605</name>
</gene>
<feature type="active site" description="Proton donor" evidence="5">
    <location>
        <position position="119"/>
    </location>
</feature>
<evidence type="ECO:0000256" key="5">
    <source>
        <dbReference type="HAMAP-Rule" id="MF_02210"/>
    </source>
</evidence>
<dbReference type="PANTHER" id="PTHR43420:SF51">
    <property type="entry name" value="PEPTIDYL-LYSINE N-ACETYLTRANSFERASE YIAC"/>
    <property type="match status" value="1"/>
</dbReference>
<keyword evidence="3 5" id="KW-0808">Transferase</keyword>
<evidence type="ECO:0000256" key="1">
    <source>
        <dbReference type="ARBA" id="ARBA00005395"/>
    </source>
</evidence>
<dbReference type="NCBIfam" id="TIGR01575">
    <property type="entry name" value="rimI"/>
    <property type="match status" value="1"/>
</dbReference>
<protein>
    <recommendedName>
        <fullName evidence="5 6">[Ribosomal protein bS18]-alanine N-acetyltransferase</fullName>
        <ecNumber evidence="5 6">2.3.1.266</ecNumber>
    </recommendedName>
</protein>
<evidence type="ECO:0000256" key="4">
    <source>
        <dbReference type="ARBA" id="ARBA00023315"/>
    </source>
</evidence>
<comment type="subcellular location">
    <subcellularLocation>
        <location evidence="5 6">Cytoplasm</location>
    </subcellularLocation>
</comment>
<dbReference type="Proteomes" id="UP000292544">
    <property type="component" value="Unassembled WGS sequence"/>
</dbReference>
<dbReference type="CDD" id="cd04301">
    <property type="entry name" value="NAT_SF"/>
    <property type="match status" value="1"/>
</dbReference>
<dbReference type="InterPro" id="IPR016181">
    <property type="entry name" value="Acyl_CoA_acyltransferase"/>
</dbReference>
<keyword evidence="4 5" id="KW-0012">Acyltransferase</keyword>
<dbReference type="SUPFAM" id="SSF55729">
    <property type="entry name" value="Acyl-CoA N-acyltransferases (Nat)"/>
    <property type="match status" value="1"/>
</dbReference>
<name>A0ABY1WMD1_9GAMM</name>
<organism evidence="8 9">
    <name type="scientific">Corallincola spongiicola</name>
    <dbReference type="NCBI Taxonomy" id="2520508"/>
    <lineage>
        <taxon>Bacteria</taxon>
        <taxon>Pseudomonadati</taxon>
        <taxon>Pseudomonadota</taxon>
        <taxon>Gammaproteobacteria</taxon>
        <taxon>Alteromonadales</taxon>
        <taxon>Psychromonadaceae</taxon>
        <taxon>Corallincola</taxon>
    </lineage>
</organism>
<accession>A0ABY1WMD1</accession>
<feature type="domain" description="N-acetyltransferase" evidence="7">
    <location>
        <begin position="6"/>
        <end position="151"/>
    </location>
</feature>
<evidence type="ECO:0000313" key="9">
    <source>
        <dbReference type="Proteomes" id="UP000292544"/>
    </source>
</evidence>
<evidence type="ECO:0000256" key="6">
    <source>
        <dbReference type="RuleBase" id="RU363094"/>
    </source>
</evidence>